<gene>
    <name evidence="2" type="ORF">PPROV_000511900</name>
</gene>
<feature type="transmembrane region" description="Helical" evidence="1">
    <location>
        <begin position="46"/>
        <end position="63"/>
    </location>
</feature>
<dbReference type="AlphaFoldDB" id="A0A830HGZ5"/>
<name>A0A830HGZ5_9CHLO</name>
<dbReference type="EMBL" id="BNJQ01000012">
    <property type="protein sequence ID" value="GHP06374.1"/>
    <property type="molecule type" value="Genomic_DNA"/>
</dbReference>
<reference evidence="2" key="1">
    <citation type="submission" date="2020-10" db="EMBL/GenBank/DDBJ databases">
        <title>Unveiling of a novel bifunctional photoreceptor, Dualchrome1, isolated from a cosmopolitan green alga.</title>
        <authorList>
            <person name="Suzuki S."/>
            <person name="Kawachi M."/>
        </authorList>
    </citation>
    <scope>NUCLEOTIDE SEQUENCE</scope>
    <source>
        <strain evidence="2">NIES 2893</strain>
    </source>
</reference>
<keyword evidence="1" id="KW-0472">Membrane</keyword>
<dbReference type="GO" id="GO:0016020">
    <property type="term" value="C:membrane"/>
    <property type="evidence" value="ECO:0007669"/>
    <property type="project" value="TreeGrafter"/>
</dbReference>
<feature type="transmembrane region" description="Helical" evidence="1">
    <location>
        <begin position="16"/>
        <end position="34"/>
    </location>
</feature>
<accession>A0A830HGZ5</accession>
<keyword evidence="1" id="KW-0812">Transmembrane</keyword>
<evidence type="ECO:0000256" key="1">
    <source>
        <dbReference type="SAM" id="Phobius"/>
    </source>
</evidence>
<dbReference type="PANTHER" id="PTHR32251:SF23">
    <property type="entry name" value="3-OXO-5-ALPHA-STEROID 4-DEHYDROGENASE (DUF1295)"/>
    <property type="match status" value="1"/>
</dbReference>
<protein>
    <recommendedName>
        <fullName evidence="4">Steroid 5-alpha reductase C-terminal domain-containing protein</fullName>
    </recommendedName>
</protein>
<dbReference type="Gene3D" id="1.20.120.1630">
    <property type="match status" value="1"/>
</dbReference>
<dbReference type="InterPro" id="IPR010721">
    <property type="entry name" value="UstE-like"/>
</dbReference>
<organism evidence="2 3">
    <name type="scientific">Pycnococcus provasolii</name>
    <dbReference type="NCBI Taxonomy" id="41880"/>
    <lineage>
        <taxon>Eukaryota</taxon>
        <taxon>Viridiplantae</taxon>
        <taxon>Chlorophyta</taxon>
        <taxon>Pseudoscourfieldiophyceae</taxon>
        <taxon>Pseudoscourfieldiales</taxon>
        <taxon>Pycnococcaceae</taxon>
        <taxon>Pycnococcus</taxon>
    </lineage>
</organism>
<proteinExistence type="predicted"/>
<keyword evidence="1" id="KW-1133">Transmembrane helix</keyword>
<feature type="transmembrane region" description="Helical" evidence="1">
    <location>
        <begin position="276"/>
        <end position="295"/>
    </location>
</feature>
<feature type="transmembrane region" description="Helical" evidence="1">
    <location>
        <begin position="75"/>
        <end position="91"/>
    </location>
</feature>
<evidence type="ECO:0000313" key="2">
    <source>
        <dbReference type="EMBL" id="GHP06374.1"/>
    </source>
</evidence>
<comment type="caution">
    <text evidence="2">The sequence shown here is derived from an EMBL/GenBank/DDBJ whole genome shotgun (WGS) entry which is preliminary data.</text>
</comment>
<sequence length="339" mass="38206">MMAPPYLQQLMLGVDAPSLFTLALCALFAAYSFLRSLVDNNYSHTDRLWSITPAVYSIVYAIHTHMSCPTHDDRALLMAALAAIWAVRLTYNFARRGGYAKDGEDYRWAVLKQEYITNPVAWQLFNLTFIAGYQHILLWLIATPSQAAYAASCAATLKGKHSATPALNALDAVATIGFLTSLLVETIADEQQWHYYAKRDKLGFNTKGLFSLSRHPNFAAEQAIWWFYALFAAAAAVSAPETDNTAWYSMWLLSSSKAKSKHLAVKFGIEWLKWPAMYFLGAFLLTLLFQGSARFTESITCRKYKAYASYQRQVAMFVPWPWKLLWAGSDRKLMAGHIA</sequence>
<dbReference type="OrthoDB" id="201504at2759"/>
<evidence type="ECO:0000313" key="3">
    <source>
        <dbReference type="Proteomes" id="UP000660262"/>
    </source>
</evidence>
<evidence type="ECO:0008006" key="4">
    <source>
        <dbReference type="Google" id="ProtNLM"/>
    </source>
</evidence>
<dbReference type="Proteomes" id="UP000660262">
    <property type="component" value="Unassembled WGS sequence"/>
</dbReference>
<dbReference type="PANTHER" id="PTHR32251">
    <property type="entry name" value="3-OXO-5-ALPHA-STEROID 4-DEHYDROGENASE"/>
    <property type="match status" value="1"/>
</dbReference>
<feature type="transmembrane region" description="Helical" evidence="1">
    <location>
        <begin position="223"/>
        <end position="240"/>
    </location>
</feature>
<dbReference type="Pfam" id="PF06966">
    <property type="entry name" value="DUF1295"/>
    <property type="match status" value="1"/>
</dbReference>
<keyword evidence="3" id="KW-1185">Reference proteome</keyword>